<evidence type="ECO:0000313" key="3">
    <source>
        <dbReference type="EMBL" id="RKP19319.1"/>
    </source>
</evidence>
<gene>
    <name evidence="3" type="ORF">ROZALSC1DRAFT_22387</name>
</gene>
<protein>
    <submittedName>
        <fullName evidence="3">Uncharacterized protein</fullName>
    </submittedName>
</protein>
<dbReference type="Proteomes" id="UP000281549">
    <property type="component" value="Unassembled WGS sequence"/>
</dbReference>
<dbReference type="PANTHER" id="PTHR34649:SF1">
    <property type="entry name" value="CILIA- AND FLAGELLA-ASSOCIATED PROTEIN 99"/>
    <property type="match status" value="1"/>
</dbReference>
<dbReference type="EMBL" id="ML005246">
    <property type="protein sequence ID" value="RKP19319.1"/>
    <property type="molecule type" value="Genomic_DNA"/>
</dbReference>
<feature type="coiled-coil region" evidence="1">
    <location>
        <begin position="64"/>
        <end position="205"/>
    </location>
</feature>
<feature type="compositionally biased region" description="Basic and acidic residues" evidence="2">
    <location>
        <begin position="1"/>
        <end position="20"/>
    </location>
</feature>
<name>A0A4V1IZU9_ROZAC</name>
<accession>A0A4V1IZU9</accession>
<evidence type="ECO:0000313" key="4">
    <source>
        <dbReference type="Proteomes" id="UP000281549"/>
    </source>
</evidence>
<feature type="region of interest" description="Disordered" evidence="2">
    <location>
        <begin position="1"/>
        <end position="32"/>
    </location>
</feature>
<feature type="non-terminal residue" evidence="3">
    <location>
        <position position="1"/>
    </location>
</feature>
<dbReference type="AlphaFoldDB" id="A0A4V1IZU9"/>
<evidence type="ECO:0000256" key="2">
    <source>
        <dbReference type="SAM" id="MobiDB-lite"/>
    </source>
</evidence>
<dbReference type="PANTHER" id="PTHR34649">
    <property type="entry name" value="CILIA- AND FLAGELLA-ASSOCIATED PROTEIN 99"/>
    <property type="match status" value="1"/>
</dbReference>
<proteinExistence type="predicted"/>
<dbReference type="InterPro" id="IPR039341">
    <property type="entry name" value="CFAP99"/>
</dbReference>
<evidence type="ECO:0000256" key="1">
    <source>
        <dbReference type="SAM" id="Coils"/>
    </source>
</evidence>
<organism evidence="3 4">
    <name type="scientific">Rozella allomycis (strain CSF55)</name>
    <dbReference type="NCBI Taxonomy" id="988480"/>
    <lineage>
        <taxon>Eukaryota</taxon>
        <taxon>Fungi</taxon>
        <taxon>Fungi incertae sedis</taxon>
        <taxon>Cryptomycota</taxon>
        <taxon>Cryptomycota incertae sedis</taxon>
        <taxon>Rozella</taxon>
    </lineage>
</organism>
<sequence>NFEKSKRLSELAKKSEESMKRAFGPPRQEPKATAAAILREEALFRKRQEEEEKQIREAEIGLRNAKLIERLELAMRNEEELQRQVELERKRLEILLIREDAVISKQQSIESRRAIADDVRQEQAEIREKIVELKKQEMEINANKVLLAQTIQENAKNAVSRVIAEKKEIAEKVAKEKQEMKVQANEEAKRELEKKIKLIKRIRALEQVALENRKQSEEECKVDFTETSGYGVLNEMSIVEVRLMLRCEIVARKVGVFKDPRKRIGSLYSGKSSLSSKSFVTSLSERMIRDPKMQELQIKLNEKRQGIA</sequence>
<keyword evidence="1" id="KW-0175">Coiled coil</keyword>
<reference evidence="4" key="1">
    <citation type="journal article" date="2018" name="Nat. Microbiol.">
        <title>Leveraging single-cell genomics to expand the fungal tree of life.</title>
        <authorList>
            <person name="Ahrendt S.R."/>
            <person name="Quandt C.A."/>
            <person name="Ciobanu D."/>
            <person name="Clum A."/>
            <person name="Salamov A."/>
            <person name="Andreopoulos B."/>
            <person name="Cheng J.F."/>
            <person name="Woyke T."/>
            <person name="Pelin A."/>
            <person name="Henrissat B."/>
            <person name="Reynolds N.K."/>
            <person name="Benny G.L."/>
            <person name="Smith M.E."/>
            <person name="James T.Y."/>
            <person name="Grigoriev I.V."/>
        </authorList>
    </citation>
    <scope>NUCLEOTIDE SEQUENCE [LARGE SCALE GENOMIC DNA]</scope>
    <source>
        <strain evidence="4">CSF55</strain>
    </source>
</reference>